<evidence type="ECO:0000256" key="3">
    <source>
        <dbReference type="ARBA" id="ARBA00012438"/>
    </source>
</evidence>
<dbReference type="SUPFAM" id="SSF47384">
    <property type="entry name" value="Homodimeric domain of signal transducing histidine kinase"/>
    <property type="match status" value="1"/>
</dbReference>
<dbReference type="Gene3D" id="3.40.50.2300">
    <property type="match status" value="2"/>
</dbReference>
<organism evidence="15 16">
    <name type="scientific">Durio zibethinus</name>
    <name type="common">Durian</name>
    <dbReference type="NCBI Taxonomy" id="66656"/>
    <lineage>
        <taxon>Eukaryota</taxon>
        <taxon>Viridiplantae</taxon>
        <taxon>Streptophyta</taxon>
        <taxon>Embryophyta</taxon>
        <taxon>Tracheophyta</taxon>
        <taxon>Spermatophyta</taxon>
        <taxon>Magnoliopsida</taxon>
        <taxon>eudicotyledons</taxon>
        <taxon>Gunneridae</taxon>
        <taxon>Pentapetalae</taxon>
        <taxon>rosids</taxon>
        <taxon>malvids</taxon>
        <taxon>Malvales</taxon>
        <taxon>Malvaceae</taxon>
        <taxon>Helicteroideae</taxon>
        <taxon>Durio</taxon>
    </lineage>
</organism>
<feature type="domain" description="CHASE" evidence="14">
    <location>
        <begin position="157"/>
        <end position="383"/>
    </location>
</feature>
<keyword evidence="8 11" id="KW-1133">Transmembrane helix</keyword>
<dbReference type="Proteomes" id="UP000515121">
    <property type="component" value="Unplaced"/>
</dbReference>
<dbReference type="EC" id="2.7.13.3" evidence="3"/>
<evidence type="ECO:0000256" key="9">
    <source>
        <dbReference type="ARBA" id="ARBA00023136"/>
    </source>
</evidence>
<dbReference type="GO" id="GO:0009884">
    <property type="term" value="F:cytokinin receptor activity"/>
    <property type="evidence" value="ECO:0007669"/>
    <property type="project" value="UniProtKB-ARBA"/>
</dbReference>
<dbReference type="Gene3D" id="3.30.565.10">
    <property type="entry name" value="Histidine kinase-like ATPase, C-terminal domain"/>
    <property type="match status" value="1"/>
</dbReference>
<protein>
    <recommendedName>
        <fullName evidence="3">histidine kinase</fullName>
        <ecNumber evidence="3">2.7.13.3</ecNumber>
    </recommendedName>
</protein>
<comment type="caution">
    <text evidence="10">Lacks conserved residue(s) required for the propagation of feature annotation.</text>
</comment>
<dbReference type="SMART" id="SM01079">
    <property type="entry name" value="CHASE"/>
    <property type="match status" value="1"/>
</dbReference>
<feature type="domain" description="Response regulatory" evidence="13">
    <location>
        <begin position="743"/>
        <end position="865"/>
    </location>
</feature>
<dbReference type="InterPro" id="IPR000836">
    <property type="entry name" value="PRTase_dom"/>
</dbReference>
<dbReference type="RefSeq" id="XP_022776345.1">
    <property type="nucleotide sequence ID" value="XM_022920610.1"/>
</dbReference>
<dbReference type="PANTHER" id="PTHR43719">
    <property type="entry name" value="TWO-COMPONENT HISTIDINE KINASE"/>
    <property type="match status" value="1"/>
</dbReference>
<dbReference type="SMART" id="SM00448">
    <property type="entry name" value="REC"/>
    <property type="match status" value="1"/>
</dbReference>
<dbReference type="CDD" id="cd16922">
    <property type="entry name" value="HATPase_EvgS-ArcB-TorS-like"/>
    <property type="match status" value="1"/>
</dbReference>
<keyword evidence="9 11" id="KW-0472">Membrane</keyword>
<keyword evidence="7" id="KW-0418">Kinase</keyword>
<dbReference type="Pfam" id="PF24896">
    <property type="entry name" value="Receiver_CRE1"/>
    <property type="match status" value="1"/>
</dbReference>
<keyword evidence="6 11" id="KW-0812">Transmembrane</keyword>
<evidence type="ECO:0000259" key="13">
    <source>
        <dbReference type="PROSITE" id="PS50110"/>
    </source>
</evidence>
<evidence type="ECO:0000259" key="12">
    <source>
        <dbReference type="PROSITE" id="PS50109"/>
    </source>
</evidence>
<dbReference type="PROSITE" id="PS50110">
    <property type="entry name" value="RESPONSE_REGULATORY"/>
    <property type="match status" value="2"/>
</dbReference>
<dbReference type="GO" id="GO:0043424">
    <property type="term" value="F:protein histidine kinase binding"/>
    <property type="evidence" value="ECO:0007669"/>
    <property type="project" value="UniProtKB-ARBA"/>
</dbReference>
<dbReference type="SMART" id="SM00388">
    <property type="entry name" value="HisKA"/>
    <property type="match status" value="1"/>
</dbReference>
<dbReference type="Gene3D" id="3.30.450.350">
    <property type="entry name" value="CHASE domain"/>
    <property type="match status" value="1"/>
</dbReference>
<dbReference type="CDD" id="cd17546">
    <property type="entry name" value="REC_hyHK_CKI1_RcsC-like"/>
    <property type="match status" value="1"/>
</dbReference>
<evidence type="ECO:0000259" key="14">
    <source>
        <dbReference type="PROSITE" id="PS50839"/>
    </source>
</evidence>
<dbReference type="GO" id="GO:0010029">
    <property type="term" value="P:regulation of seed germination"/>
    <property type="evidence" value="ECO:0007669"/>
    <property type="project" value="UniProtKB-ARBA"/>
</dbReference>
<dbReference type="InterPro" id="IPR036097">
    <property type="entry name" value="HisK_dim/P_sf"/>
</dbReference>
<dbReference type="InterPro" id="IPR011006">
    <property type="entry name" value="CheY-like_superfamily"/>
</dbReference>
<evidence type="ECO:0000256" key="7">
    <source>
        <dbReference type="ARBA" id="ARBA00022777"/>
    </source>
</evidence>
<reference evidence="16" key="1">
    <citation type="submission" date="2025-08" db="UniProtKB">
        <authorList>
            <consortium name="RefSeq"/>
        </authorList>
    </citation>
    <scope>IDENTIFICATION</scope>
    <source>
        <tissue evidence="16">Fruit stalk</tissue>
    </source>
</reference>
<dbReference type="AlphaFoldDB" id="A0A6P6BGX3"/>
<name>A0A6P6BGX3_DURZI</name>
<dbReference type="InterPro" id="IPR036890">
    <property type="entry name" value="HATPase_C_sf"/>
</dbReference>
<dbReference type="InterPro" id="IPR001789">
    <property type="entry name" value="Sig_transdc_resp-reg_receiver"/>
</dbReference>
<sequence>MSLLHVFGFGLKVGHLLWMLCCWIASMISMNWFINGEFKDAKAGLLGDSGSKMWYKCWDKISSYNFKIHHHYHQYISSKRVSKTWWRRLLFSWVISWTVASIWIFCYMSSQATEKRKETLASMCEERARMLQDQFNVSMNHIQAMSILISTFHHGKNPSAIDQRTFARYTERTAFERPLTSGVAYAVRVLHSEREQFEKQQGWTIKRMDTLEQNPVHKDDYNPDLLEPSPIQEEYAPVIFAQDIISHVVSIDMLSGKEDRENVLRARKSGKGVLTAPFRLLKTKRLGVILTFAVYKRDLPSNATPNERIEATDGYLGGVFDIESLVDKLLQQLASKQTILVNVLDTTNQSYPISMYVSNASDDGLEHVSHLNFGDPFRKHEMRCRFKQKPPWPWLAITTSIGILVIALLVGHIFHATVNRIAKVEDDCHKMMELKKRAEAADVAKSEFLATVSHEIRTPMNGVLGMLQMLMDTNLDVTQLDHVRIAQASGKALVALINEVLDQAKIESGKLELEEVQFDLRAVLDDVLSLLSGKSQEKGVELAVYISDRVPEMLIGDPGRFRQIITNLMGNSIKFTEKGHILVTVHLVEEVIDLIEVETEPLSNNTLSGFPVADRRWSWEGFSSFSQEGPMHPSSDSINLIVSVEDTGEGIPLEAQSRVFTRFMQVGPSISRTHGGTGIGLSISKRLVNLMKGEIGFVSIPKIGSTFTFTAVFTGGSSSSKEYKSQQINNQSNSVSSEFHGMRALVMDPKPVRAKVSRYHIQRLGIHVEVVSDWKKGLSIISSGGNAIHMVLIEQEVWDGDLNSSALFINNLEKTENNTLPKVFLLSNSISSSRANATTSGVCNLTIIPKPLRASMLAASLQRAMGVGNKGNPRNGELPSLSLRNLLLGKKILIVDDNNVNLKVAAGALKKYGADVVTAARGIEAIELLTPPHQFDACFMDIQMPEMDGFEATRRIRDMEQNINNRIRFRESSVETYNNVSNWHVPILAMTADVIQATHEECLRYGMDGYVSKPFEAEQLYLEVSRFFPIGIISESVGRTSTHDMPM</sequence>
<dbReference type="InterPro" id="IPR003661">
    <property type="entry name" value="HisK_dim/P_dom"/>
</dbReference>
<keyword evidence="4 10" id="KW-0597">Phosphoprotein</keyword>
<dbReference type="Gene3D" id="1.10.287.130">
    <property type="match status" value="1"/>
</dbReference>
<dbReference type="InterPro" id="IPR056839">
    <property type="entry name" value="Receiver_AHK4/CRE1_1st"/>
</dbReference>
<dbReference type="InterPro" id="IPR005467">
    <property type="entry name" value="His_kinase_dom"/>
</dbReference>
<dbReference type="Gene3D" id="6.10.250.1190">
    <property type="match status" value="1"/>
</dbReference>
<evidence type="ECO:0000256" key="6">
    <source>
        <dbReference type="ARBA" id="ARBA00022692"/>
    </source>
</evidence>
<dbReference type="InterPro" id="IPR050956">
    <property type="entry name" value="2C_system_His_kinase"/>
</dbReference>
<feature type="transmembrane region" description="Helical" evidence="11">
    <location>
        <begin position="392"/>
        <end position="414"/>
    </location>
</feature>
<dbReference type="GO" id="GO:1901701">
    <property type="term" value="P:cellular response to oxygen-containing compound"/>
    <property type="evidence" value="ECO:0007669"/>
    <property type="project" value="UniProtKB-ARBA"/>
</dbReference>
<dbReference type="PRINTS" id="PR00344">
    <property type="entry name" value="BCTRLSENSOR"/>
</dbReference>
<evidence type="ECO:0000256" key="11">
    <source>
        <dbReference type="SAM" id="Phobius"/>
    </source>
</evidence>
<dbReference type="GO" id="GO:0033554">
    <property type="term" value="P:cellular response to stress"/>
    <property type="evidence" value="ECO:0007669"/>
    <property type="project" value="UniProtKB-ARBA"/>
</dbReference>
<keyword evidence="15" id="KW-1185">Reference proteome</keyword>
<dbReference type="SUPFAM" id="SSF55874">
    <property type="entry name" value="ATPase domain of HSP90 chaperone/DNA topoisomerase II/histidine kinase"/>
    <property type="match status" value="1"/>
</dbReference>
<feature type="domain" description="Histidine kinase" evidence="12">
    <location>
        <begin position="451"/>
        <end position="715"/>
    </location>
</feature>
<feature type="modified residue" description="4-aspartylphosphate" evidence="10">
    <location>
        <position position="941"/>
    </location>
</feature>
<dbReference type="CDD" id="cd00082">
    <property type="entry name" value="HisKA"/>
    <property type="match status" value="1"/>
</dbReference>
<comment type="subcellular location">
    <subcellularLocation>
        <location evidence="2">Endoplasmic reticulum membrane</location>
        <topology evidence="2">Multi-pass membrane protein</topology>
    </subcellularLocation>
</comment>
<dbReference type="InterPro" id="IPR004358">
    <property type="entry name" value="Sig_transdc_His_kin-like_C"/>
</dbReference>
<dbReference type="GO" id="GO:0000155">
    <property type="term" value="F:phosphorelay sensor kinase activity"/>
    <property type="evidence" value="ECO:0007669"/>
    <property type="project" value="InterPro"/>
</dbReference>
<feature type="domain" description="Response regulatory" evidence="13">
    <location>
        <begin position="891"/>
        <end position="1028"/>
    </location>
</feature>
<dbReference type="OrthoDB" id="10266508at2759"/>
<evidence type="ECO:0000256" key="5">
    <source>
        <dbReference type="ARBA" id="ARBA00022679"/>
    </source>
</evidence>
<dbReference type="GO" id="GO:0048831">
    <property type="term" value="P:regulation of shoot system development"/>
    <property type="evidence" value="ECO:0007669"/>
    <property type="project" value="UniProtKB-ARBA"/>
</dbReference>
<dbReference type="GO" id="GO:0005789">
    <property type="term" value="C:endoplasmic reticulum membrane"/>
    <property type="evidence" value="ECO:0007669"/>
    <property type="project" value="UniProtKB-SubCell"/>
</dbReference>
<dbReference type="Pfam" id="PF02518">
    <property type="entry name" value="HATPase_c"/>
    <property type="match status" value="1"/>
</dbReference>
<evidence type="ECO:0000256" key="8">
    <source>
        <dbReference type="ARBA" id="ARBA00022989"/>
    </source>
</evidence>
<evidence type="ECO:0000256" key="4">
    <source>
        <dbReference type="ARBA" id="ARBA00022553"/>
    </source>
</evidence>
<evidence type="ECO:0000313" key="15">
    <source>
        <dbReference type="Proteomes" id="UP000515121"/>
    </source>
</evidence>
<evidence type="ECO:0000256" key="10">
    <source>
        <dbReference type="PROSITE-ProRule" id="PRU00169"/>
    </source>
</evidence>
<evidence type="ECO:0000256" key="2">
    <source>
        <dbReference type="ARBA" id="ARBA00004477"/>
    </source>
</evidence>
<dbReference type="FunFam" id="1.10.287.130:FF:000015">
    <property type="entry name" value="Histidine kinase 4"/>
    <property type="match status" value="1"/>
</dbReference>
<dbReference type="PROSITE" id="PS50839">
    <property type="entry name" value="CHASE"/>
    <property type="match status" value="1"/>
</dbReference>
<dbReference type="FunFam" id="3.30.450.350:FF:000001">
    <property type="entry name" value="Histidine kinase 4"/>
    <property type="match status" value="1"/>
</dbReference>
<comment type="catalytic activity">
    <reaction evidence="1">
        <text>ATP + protein L-histidine = ADP + protein N-phospho-L-histidine.</text>
        <dbReference type="EC" id="2.7.13.3"/>
    </reaction>
</comment>
<gene>
    <name evidence="16" type="primary">LOC111318005</name>
</gene>
<evidence type="ECO:0000256" key="1">
    <source>
        <dbReference type="ARBA" id="ARBA00000085"/>
    </source>
</evidence>
<dbReference type="Pfam" id="PF03924">
    <property type="entry name" value="CHASE"/>
    <property type="match status" value="1"/>
</dbReference>
<dbReference type="PANTHER" id="PTHR43719:SF73">
    <property type="entry name" value="HISTIDINE KINASE 3"/>
    <property type="match status" value="1"/>
</dbReference>
<dbReference type="GO" id="GO:0006970">
    <property type="term" value="P:response to osmotic stress"/>
    <property type="evidence" value="ECO:0007669"/>
    <property type="project" value="UniProtKB-ARBA"/>
</dbReference>
<feature type="transmembrane region" description="Helical" evidence="11">
    <location>
        <begin position="90"/>
        <end position="108"/>
    </location>
</feature>
<evidence type="ECO:0000313" key="16">
    <source>
        <dbReference type="RefSeq" id="XP_022776345.1"/>
    </source>
</evidence>
<dbReference type="Pfam" id="PF00512">
    <property type="entry name" value="HisKA"/>
    <property type="match status" value="1"/>
</dbReference>
<accession>A0A6P6BGX3</accession>
<dbReference type="GO" id="GO:0005634">
    <property type="term" value="C:nucleus"/>
    <property type="evidence" value="ECO:0007669"/>
    <property type="project" value="TreeGrafter"/>
</dbReference>
<dbReference type="KEGG" id="dzi:111318005"/>
<dbReference type="InterPro" id="IPR042240">
    <property type="entry name" value="CHASE_sf"/>
</dbReference>
<dbReference type="GeneID" id="111318005"/>
<dbReference type="GO" id="GO:0009414">
    <property type="term" value="P:response to water deprivation"/>
    <property type="evidence" value="ECO:0007669"/>
    <property type="project" value="UniProtKB-ARBA"/>
</dbReference>
<dbReference type="PROSITE" id="PS50109">
    <property type="entry name" value="HIS_KIN"/>
    <property type="match status" value="1"/>
</dbReference>
<dbReference type="InterPro" id="IPR006189">
    <property type="entry name" value="CHASE_dom"/>
</dbReference>
<dbReference type="SMART" id="SM00387">
    <property type="entry name" value="HATPase_c"/>
    <property type="match status" value="1"/>
</dbReference>
<keyword evidence="5" id="KW-0808">Transferase</keyword>
<dbReference type="SUPFAM" id="SSF52172">
    <property type="entry name" value="CheY-like"/>
    <property type="match status" value="2"/>
</dbReference>
<proteinExistence type="predicted"/>
<dbReference type="GO" id="GO:0048509">
    <property type="term" value="P:regulation of meristem development"/>
    <property type="evidence" value="ECO:0007669"/>
    <property type="project" value="UniProtKB-ARBA"/>
</dbReference>
<feature type="transmembrane region" description="Helical" evidence="11">
    <location>
        <begin position="16"/>
        <end position="34"/>
    </location>
</feature>
<dbReference type="CDD" id="cd06223">
    <property type="entry name" value="PRTases_typeI"/>
    <property type="match status" value="1"/>
</dbReference>
<dbReference type="InterPro" id="IPR003594">
    <property type="entry name" value="HATPase_dom"/>
</dbReference>
<dbReference type="Pfam" id="PF00072">
    <property type="entry name" value="Response_reg"/>
    <property type="match status" value="1"/>
</dbReference>